<sequence length="234" mass="24596">MDQNQTQPTGQPRYVIHTDAANAAMHLMCGFRSLGVAGDEEVCTPHSPELRAHLQAVLGQLPTWGQRGTEPVQNYADYLRALADVLAPPVAAEAQGAVEVETSQPDVTPVAPAPTLSPVEVANHLLDLATGRYIRPERWVLGSGQIPGEPRLAASVTVEISSRSDTTNSIGAFVTVKAFSADFHGTQIACGFDFDAVIAEAKEKLGALPTTADVEEPAVEAPSAPEAPVPSEVA</sequence>
<evidence type="ECO:0000313" key="3">
    <source>
        <dbReference type="Proteomes" id="UP000298596"/>
    </source>
</evidence>
<accession>A0A4D8QAE4</accession>
<feature type="region of interest" description="Disordered" evidence="1">
    <location>
        <begin position="209"/>
        <end position="234"/>
    </location>
</feature>
<dbReference type="Proteomes" id="UP000298596">
    <property type="component" value="Plasmid p6"/>
</dbReference>
<name>A0A4D8QAE4_AZOBR</name>
<dbReference type="AlphaFoldDB" id="A0A4D8QAE4"/>
<reference evidence="2 3" key="1">
    <citation type="submission" date="2018-09" db="EMBL/GenBank/DDBJ databases">
        <title>Whole genome based analysis of evolution and adaptive divergence in Indian and Brazilian strains of Azospirillum brasilense.</title>
        <authorList>
            <person name="Singh C."/>
            <person name="Tripathi A.K."/>
        </authorList>
    </citation>
    <scope>NUCLEOTIDE SEQUENCE [LARGE SCALE GENOMIC DNA]</scope>
    <source>
        <strain evidence="2 3">MTCC4036</strain>
        <plasmid evidence="2 3">p6</plasmid>
    </source>
</reference>
<evidence type="ECO:0000313" key="2">
    <source>
        <dbReference type="EMBL" id="QCO07335.1"/>
    </source>
</evidence>
<feature type="compositionally biased region" description="Low complexity" evidence="1">
    <location>
        <begin position="219"/>
        <end position="234"/>
    </location>
</feature>
<gene>
    <name evidence="2" type="ORF">D3867_36250</name>
</gene>
<evidence type="ECO:0000256" key="1">
    <source>
        <dbReference type="SAM" id="MobiDB-lite"/>
    </source>
</evidence>
<proteinExistence type="predicted"/>
<keyword evidence="2" id="KW-0614">Plasmid</keyword>
<protein>
    <submittedName>
        <fullName evidence="2">Uncharacterized protein</fullName>
    </submittedName>
</protein>
<dbReference type="EMBL" id="CP032336">
    <property type="protein sequence ID" value="QCO07335.1"/>
    <property type="molecule type" value="Genomic_DNA"/>
</dbReference>
<geneLocation type="plasmid" evidence="2 3">
    <name>p6</name>
</geneLocation>
<organism evidence="2 3">
    <name type="scientific">Azospirillum brasilense</name>
    <dbReference type="NCBI Taxonomy" id="192"/>
    <lineage>
        <taxon>Bacteria</taxon>
        <taxon>Pseudomonadati</taxon>
        <taxon>Pseudomonadota</taxon>
        <taxon>Alphaproteobacteria</taxon>
        <taxon>Rhodospirillales</taxon>
        <taxon>Azospirillaceae</taxon>
        <taxon>Azospirillum</taxon>
    </lineage>
</organism>